<dbReference type="PaxDb" id="55529-EKX45548"/>
<evidence type="ECO:0000256" key="1">
    <source>
        <dbReference type="SAM" id="Coils"/>
    </source>
</evidence>
<dbReference type="KEGG" id="gtt:GUITHDRAFT_108422"/>
<protein>
    <submittedName>
        <fullName evidence="3 4">Uncharacterized protein</fullName>
    </submittedName>
</protein>
<evidence type="ECO:0000313" key="3">
    <source>
        <dbReference type="EMBL" id="EKX45548.1"/>
    </source>
</evidence>
<sequence>MMEDEETTNRESSLLPHEAATGKPPPDPLAASLEKVGALSVEHARRMVRSTETSRRSREGGSASAIMSQLSLASEHAREIVGSILDGKAMGGEEAPSFQRPPHQLSDSQACGSPTPEAELRPCQGGEGEAWQDAAGKSSPPLSPAHTRMVPAEVVEQLQRQQQQRLEEMAEGARQLTRQKDKEIKQLTESMQAMLKEAAEREETAFR</sequence>
<evidence type="ECO:0000313" key="4">
    <source>
        <dbReference type="EnsemblProtists" id="EKX45548"/>
    </source>
</evidence>
<evidence type="ECO:0000313" key="5">
    <source>
        <dbReference type="Proteomes" id="UP000011087"/>
    </source>
</evidence>
<dbReference type="GeneID" id="17302267"/>
<keyword evidence="1" id="KW-0175">Coiled coil</keyword>
<accession>L1JAH5</accession>
<reference evidence="4" key="3">
    <citation type="submission" date="2016-03" db="UniProtKB">
        <authorList>
            <consortium name="EnsemblProtists"/>
        </authorList>
    </citation>
    <scope>IDENTIFICATION</scope>
</reference>
<dbReference type="EnsemblProtists" id="EKX45548">
    <property type="protein sequence ID" value="EKX45548"/>
    <property type="gene ID" value="GUITHDRAFT_108422"/>
</dbReference>
<keyword evidence="5" id="KW-1185">Reference proteome</keyword>
<organism evidence="3">
    <name type="scientific">Guillardia theta (strain CCMP2712)</name>
    <name type="common">Cryptophyte</name>
    <dbReference type="NCBI Taxonomy" id="905079"/>
    <lineage>
        <taxon>Eukaryota</taxon>
        <taxon>Cryptophyceae</taxon>
        <taxon>Pyrenomonadales</taxon>
        <taxon>Geminigeraceae</taxon>
        <taxon>Guillardia</taxon>
    </lineage>
</organism>
<feature type="region of interest" description="Disordered" evidence="2">
    <location>
        <begin position="84"/>
        <end position="150"/>
    </location>
</feature>
<feature type="region of interest" description="Disordered" evidence="2">
    <location>
        <begin position="1"/>
        <end position="70"/>
    </location>
</feature>
<dbReference type="AlphaFoldDB" id="L1JAH5"/>
<feature type="coiled-coil region" evidence="1">
    <location>
        <begin position="159"/>
        <end position="204"/>
    </location>
</feature>
<dbReference type="Proteomes" id="UP000011087">
    <property type="component" value="Unassembled WGS sequence"/>
</dbReference>
<reference evidence="5" key="2">
    <citation type="submission" date="2012-11" db="EMBL/GenBank/DDBJ databases">
        <authorList>
            <person name="Kuo A."/>
            <person name="Curtis B.A."/>
            <person name="Tanifuji G."/>
            <person name="Burki F."/>
            <person name="Gruber A."/>
            <person name="Irimia M."/>
            <person name="Maruyama S."/>
            <person name="Arias M.C."/>
            <person name="Ball S.G."/>
            <person name="Gile G.H."/>
            <person name="Hirakawa Y."/>
            <person name="Hopkins J.F."/>
            <person name="Rensing S.A."/>
            <person name="Schmutz J."/>
            <person name="Symeonidi A."/>
            <person name="Elias M."/>
            <person name="Eveleigh R.J."/>
            <person name="Herman E.K."/>
            <person name="Klute M.J."/>
            <person name="Nakayama T."/>
            <person name="Obornik M."/>
            <person name="Reyes-Prieto A."/>
            <person name="Armbrust E.V."/>
            <person name="Aves S.J."/>
            <person name="Beiko R.G."/>
            <person name="Coutinho P."/>
            <person name="Dacks J.B."/>
            <person name="Durnford D.G."/>
            <person name="Fast N.M."/>
            <person name="Green B.R."/>
            <person name="Grisdale C."/>
            <person name="Hempe F."/>
            <person name="Henrissat B."/>
            <person name="Hoppner M.P."/>
            <person name="Ishida K.-I."/>
            <person name="Kim E."/>
            <person name="Koreny L."/>
            <person name="Kroth P.G."/>
            <person name="Liu Y."/>
            <person name="Malik S.-B."/>
            <person name="Maier U.G."/>
            <person name="McRose D."/>
            <person name="Mock T."/>
            <person name="Neilson J.A."/>
            <person name="Onodera N.T."/>
            <person name="Poole A.M."/>
            <person name="Pritham E.J."/>
            <person name="Richards T.A."/>
            <person name="Rocap G."/>
            <person name="Roy S.W."/>
            <person name="Sarai C."/>
            <person name="Schaack S."/>
            <person name="Shirato S."/>
            <person name="Slamovits C.H."/>
            <person name="Spencer D.F."/>
            <person name="Suzuki S."/>
            <person name="Worden A.Z."/>
            <person name="Zauner S."/>
            <person name="Barry K."/>
            <person name="Bell C."/>
            <person name="Bharti A.K."/>
            <person name="Crow J.A."/>
            <person name="Grimwood J."/>
            <person name="Kramer R."/>
            <person name="Lindquist E."/>
            <person name="Lucas S."/>
            <person name="Salamov A."/>
            <person name="McFadden G.I."/>
            <person name="Lane C.E."/>
            <person name="Keeling P.J."/>
            <person name="Gray M.W."/>
            <person name="Grigoriev I.V."/>
            <person name="Archibald J.M."/>
        </authorList>
    </citation>
    <scope>NUCLEOTIDE SEQUENCE</scope>
    <source>
        <strain evidence="5">CCMP2712</strain>
    </source>
</reference>
<dbReference type="RefSeq" id="XP_005832528.1">
    <property type="nucleotide sequence ID" value="XM_005832471.1"/>
</dbReference>
<dbReference type="HOGENOM" id="CLU_1328560_0_0_1"/>
<evidence type="ECO:0000256" key="2">
    <source>
        <dbReference type="SAM" id="MobiDB-lite"/>
    </source>
</evidence>
<proteinExistence type="predicted"/>
<name>L1JAH5_GUITC</name>
<reference evidence="3 5" key="1">
    <citation type="journal article" date="2012" name="Nature">
        <title>Algal genomes reveal evolutionary mosaicism and the fate of nucleomorphs.</title>
        <authorList>
            <consortium name="DOE Joint Genome Institute"/>
            <person name="Curtis B.A."/>
            <person name="Tanifuji G."/>
            <person name="Burki F."/>
            <person name="Gruber A."/>
            <person name="Irimia M."/>
            <person name="Maruyama S."/>
            <person name="Arias M.C."/>
            <person name="Ball S.G."/>
            <person name="Gile G.H."/>
            <person name="Hirakawa Y."/>
            <person name="Hopkins J.F."/>
            <person name="Kuo A."/>
            <person name="Rensing S.A."/>
            <person name="Schmutz J."/>
            <person name="Symeonidi A."/>
            <person name="Elias M."/>
            <person name="Eveleigh R.J."/>
            <person name="Herman E.K."/>
            <person name="Klute M.J."/>
            <person name="Nakayama T."/>
            <person name="Obornik M."/>
            <person name="Reyes-Prieto A."/>
            <person name="Armbrust E.V."/>
            <person name="Aves S.J."/>
            <person name="Beiko R.G."/>
            <person name="Coutinho P."/>
            <person name="Dacks J.B."/>
            <person name="Durnford D.G."/>
            <person name="Fast N.M."/>
            <person name="Green B.R."/>
            <person name="Grisdale C.J."/>
            <person name="Hempel F."/>
            <person name="Henrissat B."/>
            <person name="Hoppner M.P."/>
            <person name="Ishida K."/>
            <person name="Kim E."/>
            <person name="Koreny L."/>
            <person name="Kroth P.G."/>
            <person name="Liu Y."/>
            <person name="Malik S.B."/>
            <person name="Maier U.G."/>
            <person name="McRose D."/>
            <person name="Mock T."/>
            <person name="Neilson J.A."/>
            <person name="Onodera N.T."/>
            <person name="Poole A.M."/>
            <person name="Pritham E.J."/>
            <person name="Richards T.A."/>
            <person name="Rocap G."/>
            <person name="Roy S.W."/>
            <person name="Sarai C."/>
            <person name="Schaack S."/>
            <person name="Shirato S."/>
            <person name="Slamovits C.H."/>
            <person name="Spencer D.F."/>
            <person name="Suzuki S."/>
            <person name="Worden A.Z."/>
            <person name="Zauner S."/>
            <person name="Barry K."/>
            <person name="Bell C."/>
            <person name="Bharti A.K."/>
            <person name="Crow J.A."/>
            <person name="Grimwood J."/>
            <person name="Kramer R."/>
            <person name="Lindquist E."/>
            <person name="Lucas S."/>
            <person name="Salamov A."/>
            <person name="McFadden G.I."/>
            <person name="Lane C.E."/>
            <person name="Keeling P.J."/>
            <person name="Gray M.W."/>
            <person name="Grigoriev I.V."/>
            <person name="Archibald J.M."/>
        </authorList>
    </citation>
    <scope>NUCLEOTIDE SEQUENCE</scope>
    <source>
        <strain evidence="3 5">CCMP2712</strain>
    </source>
</reference>
<gene>
    <name evidence="3" type="ORF">GUITHDRAFT_108422</name>
</gene>
<dbReference type="EMBL" id="JH992998">
    <property type="protein sequence ID" value="EKX45548.1"/>
    <property type="molecule type" value="Genomic_DNA"/>
</dbReference>